<keyword evidence="17" id="KW-1185">Reference proteome</keyword>
<keyword evidence="5" id="KW-0479">Metal-binding</keyword>
<evidence type="ECO:0000256" key="2">
    <source>
        <dbReference type="ARBA" id="ARBA00006996"/>
    </source>
</evidence>
<dbReference type="PROSITE" id="PS50004">
    <property type="entry name" value="C2"/>
    <property type="match status" value="2"/>
</dbReference>
<dbReference type="GO" id="GO:0005783">
    <property type="term" value="C:endoplasmic reticulum"/>
    <property type="evidence" value="ECO:0007669"/>
    <property type="project" value="TreeGrafter"/>
</dbReference>
<evidence type="ECO:0000256" key="12">
    <source>
        <dbReference type="SAM" id="MobiDB-lite"/>
    </source>
</evidence>
<protein>
    <recommendedName>
        <fullName evidence="18">Plant synaptotagmin</fullName>
    </recommendedName>
</protein>
<evidence type="ECO:0000256" key="5">
    <source>
        <dbReference type="ARBA" id="ARBA00022723"/>
    </source>
</evidence>
<dbReference type="Proteomes" id="UP001055712">
    <property type="component" value="Unassembled WGS sequence"/>
</dbReference>
<evidence type="ECO:0000256" key="13">
    <source>
        <dbReference type="SAM" id="Phobius"/>
    </source>
</evidence>
<dbReference type="AlphaFoldDB" id="A0A9D4TFE9"/>
<evidence type="ECO:0000256" key="3">
    <source>
        <dbReference type="ARBA" id="ARBA00022448"/>
    </source>
</evidence>
<evidence type="ECO:0000259" key="15">
    <source>
        <dbReference type="PROSITE" id="PS51847"/>
    </source>
</evidence>
<dbReference type="Pfam" id="PF00168">
    <property type="entry name" value="C2"/>
    <property type="match status" value="2"/>
</dbReference>
<dbReference type="InterPro" id="IPR031468">
    <property type="entry name" value="SMP_LBD"/>
</dbReference>
<dbReference type="OrthoDB" id="566659at2759"/>
<dbReference type="InterPro" id="IPR045050">
    <property type="entry name" value="Synaptotagmin_plant"/>
</dbReference>
<gene>
    <name evidence="16" type="ORF">D9Q98_009533</name>
</gene>
<keyword evidence="10" id="KW-0446">Lipid-binding</keyword>
<dbReference type="Gene3D" id="2.60.40.150">
    <property type="entry name" value="C2 domain"/>
    <property type="match status" value="2"/>
</dbReference>
<sequence length="652" mass="71887">MARQKIVSTAIDAEQPSGSTSGAKVMQRLSSRAAKAELEAQAAAQAAKSIQLSTIAKAAAGVWVAFMAVTVKVLHLASLELVWGALLGLLWGLGLVLLYQINRKRKAERGQLLALIPGAKGMQALLHHIPTWISFRDTEKMEWLNRILEKAWPYYDSAICKAIKEQVEPLMMKFKPPGLIKKIYFQKLTFGDDPFRVEGIRVDEKKRDEICIEVDYRWSGDANIFLAIELPAGGQATRMVPKVSNLAVSGTLRVILRPLLPEIPGFGAAVVSLRAPPVVRFSLDFGKSMGGGYTAGAIKAWLDPFLRETVSGMLLWPRRMVVPLLDEKLTGPLDDLYLRHMGALQIDVCKATNLPRMDTMGTTDAFLELFTLVDPRKPESVEKTKVVKNTLNPVWNERHWLLVQEPSTQALHIECYDRDYLNAKDLLSLNVFKGAANLVMSKDLVGRCRLHIAEAAQSPGRAIEKVMPLGKGEFSNEDGCGGGFGELTLKLTYWPFELIDFHREATVGAVIVTLFSCSNLPIADLVTSDPFVEFKLGDDSYESPVVMSTLNPSWSHTSFDFFRVPVTESLTVKVWDYDALSGNDLLGSVSIPLTDVQKAPHGDTGKDSSWTLQPTTSGFFGTGVSASEAKKVSTIKLRIQWIPFKGITPISD</sequence>
<feature type="transmembrane region" description="Helical" evidence="13">
    <location>
        <begin position="81"/>
        <end position="99"/>
    </location>
</feature>
<keyword evidence="11 13" id="KW-0472">Membrane</keyword>
<dbReference type="InterPro" id="IPR039010">
    <property type="entry name" value="Synaptotagmin_SMP"/>
</dbReference>
<comment type="similarity">
    <text evidence="2">Belongs to the synaptotagmin family.</text>
</comment>
<comment type="subcellular location">
    <subcellularLocation>
        <location evidence="1">Membrane</location>
        <topology evidence="1">Single-pass membrane protein</topology>
    </subcellularLocation>
</comment>
<accession>A0A9D4TFE9</accession>
<feature type="transmembrane region" description="Helical" evidence="13">
    <location>
        <begin position="55"/>
        <end position="75"/>
    </location>
</feature>
<reference evidence="16" key="2">
    <citation type="submission" date="2020-11" db="EMBL/GenBank/DDBJ databases">
        <authorList>
            <person name="Cecchin M."/>
            <person name="Marcolungo L."/>
            <person name="Rossato M."/>
            <person name="Girolomoni L."/>
            <person name="Cosentino E."/>
            <person name="Cuine S."/>
            <person name="Li-Beisson Y."/>
            <person name="Delledonne M."/>
            <person name="Ballottari M."/>
        </authorList>
    </citation>
    <scope>NUCLEOTIDE SEQUENCE</scope>
    <source>
        <strain evidence="16">211/11P</strain>
        <tissue evidence="16">Whole cell</tissue>
    </source>
</reference>
<dbReference type="PANTHER" id="PTHR10774">
    <property type="entry name" value="EXTENDED SYNAPTOTAGMIN-RELATED"/>
    <property type="match status" value="1"/>
</dbReference>
<evidence type="ECO:0000313" key="16">
    <source>
        <dbReference type="EMBL" id="KAI3424174.1"/>
    </source>
</evidence>
<feature type="domain" description="C2" evidence="14">
    <location>
        <begin position="325"/>
        <end position="467"/>
    </location>
</feature>
<organism evidence="16 17">
    <name type="scientific">Chlorella vulgaris</name>
    <name type="common">Green alga</name>
    <dbReference type="NCBI Taxonomy" id="3077"/>
    <lineage>
        <taxon>Eukaryota</taxon>
        <taxon>Viridiplantae</taxon>
        <taxon>Chlorophyta</taxon>
        <taxon>core chlorophytes</taxon>
        <taxon>Trebouxiophyceae</taxon>
        <taxon>Chlorellales</taxon>
        <taxon>Chlorellaceae</taxon>
        <taxon>Chlorella clade</taxon>
        <taxon>Chlorella</taxon>
    </lineage>
</organism>
<dbReference type="GO" id="GO:0008289">
    <property type="term" value="F:lipid binding"/>
    <property type="evidence" value="ECO:0007669"/>
    <property type="project" value="UniProtKB-KW"/>
</dbReference>
<dbReference type="Pfam" id="PF17047">
    <property type="entry name" value="SMP_LBD"/>
    <property type="match status" value="1"/>
</dbReference>
<evidence type="ECO:0000256" key="11">
    <source>
        <dbReference type="ARBA" id="ARBA00023136"/>
    </source>
</evidence>
<dbReference type="SUPFAM" id="SSF49562">
    <property type="entry name" value="C2 domain (Calcium/lipid-binding domain, CaLB)"/>
    <property type="match status" value="2"/>
</dbReference>
<evidence type="ECO:0000256" key="6">
    <source>
        <dbReference type="ARBA" id="ARBA00022737"/>
    </source>
</evidence>
<keyword evidence="4 13" id="KW-0812">Transmembrane</keyword>
<dbReference type="CDD" id="cd00030">
    <property type="entry name" value="C2"/>
    <property type="match status" value="2"/>
</dbReference>
<evidence type="ECO:0000256" key="10">
    <source>
        <dbReference type="ARBA" id="ARBA00023121"/>
    </source>
</evidence>
<keyword evidence="8 13" id="KW-1133">Transmembrane helix</keyword>
<keyword evidence="9" id="KW-0445">Lipid transport</keyword>
<name>A0A9D4TFE9_CHLVU</name>
<evidence type="ECO:0000313" key="17">
    <source>
        <dbReference type="Proteomes" id="UP001055712"/>
    </source>
</evidence>
<dbReference type="GO" id="GO:0016020">
    <property type="term" value="C:membrane"/>
    <property type="evidence" value="ECO:0007669"/>
    <property type="project" value="UniProtKB-SubCell"/>
</dbReference>
<evidence type="ECO:0000259" key="14">
    <source>
        <dbReference type="PROSITE" id="PS50004"/>
    </source>
</evidence>
<evidence type="ECO:0000256" key="9">
    <source>
        <dbReference type="ARBA" id="ARBA00023055"/>
    </source>
</evidence>
<dbReference type="InterPro" id="IPR035892">
    <property type="entry name" value="C2_domain_sf"/>
</dbReference>
<evidence type="ECO:0000256" key="8">
    <source>
        <dbReference type="ARBA" id="ARBA00022989"/>
    </source>
</evidence>
<comment type="caution">
    <text evidence="16">The sequence shown here is derived from an EMBL/GenBank/DDBJ whole genome shotgun (WGS) entry which is preliminary data.</text>
</comment>
<proteinExistence type="inferred from homology"/>
<keyword evidence="6" id="KW-0677">Repeat</keyword>
<keyword evidence="7" id="KW-0106">Calcium</keyword>
<dbReference type="CDD" id="cd21677">
    <property type="entry name" value="SMP_SYT"/>
    <property type="match status" value="1"/>
</dbReference>
<dbReference type="GO" id="GO:0006869">
    <property type="term" value="P:lipid transport"/>
    <property type="evidence" value="ECO:0007669"/>
    <property type="project" value="UniProtKB-KW"/>
</dbReference>
<dbReference type="GO" id="GO:0046872">
    <property type="term" value="F:metal ion binding"/>
    <property type="evidence" value="ECO:0007669"/>
    <property type="project" value="UniProtKB-KW"/>
</dbReference>
<keyword evidence="3" id="KW-0813">Transport</keyword>
<feature type="domain" description="SMP-LTD" evidence="15">
    <location>
        <begin position="137"/>
        <end position="325"/>
    </location>
</feature>
<dbReference type="SMART" id="SM00239">
    <property type="entry name" value="C2"/>
    <property type="match status" value="2"/>
</dbReference>
<dbReference type="EMBL" id="SIDB01000013">
    <property type="protein sequence ID" value="KAI3424174.1"/>
    <property type="molecule type" value="Genomic_DNA"/>
</dbReference>
<dbReference type="InterPro" id="IPR000008">
    <property type="entry name" value="C2_dom"/>
</dbReference>
<evidence type="ECO:0000256" key="1">
    <source>
        <dbReference type="ARBA" id="ARBA00004167"/>
    </source>
</evidence>
<dbReference type="PROSITE" id="PS51847">
    <property type="entry name" value="SMP"/>
    <property type="match status" value="1"/>
</dbReference>
<evidence type="ECO:0008006" key="18">
    <source>
        <dbReference type="Google" id="ProtNLM"/>
    </source>
</evidence>
<feature type="region of interest" description="Disordered" evidence="12">
    <location>
        <begin position="1"/>
        <end position="22"/>
    </location>
</feature>
<reference evidence="16" key="1">
    <citation type="journal article" date="2019" name="Plant J.">
        <title>Chlorella vulgaris genome assembly and annotation reveals the molecular basis for metabolic acclimation to high light conditions.</title>
        <authorList>
            <person name="Cecchin M."/>
            <person name="Marcolungo L."/>
            <person name="Rossato M."/>
            <person name="Girolomoni L."/>
            <person name="Cosentino E."/>
            <person name="Cuine S."/>
            <person name="Li-Beisson Y."/>
            <person name="Delledonne M."/>
            <person name="Ballottari M."/>
        </authorList>
    </citation>
    <scope>NUCLEOTIDE SEQUENCE</scope>
    <source>
        <strain evidence="16">211/11P</strain>
    </source>
</reference>
<feature type="domain" description="C2" evidence="14">
    <location>
        <begin position="483"/>
        <end position="606"/>
    </location>
</feature>
<dbReference type="PANTHER" id="PTHR10774:SF190">
    <property type="entry name" value="C2 CALCIUM_LIPID-BINDING ENDONUCLEASE_EXONUCLEASE_PHOSPHATASE-RELATED"/>
    <property type="match status" value="1"/>
</dbReference>
<evidence type="ECO:0000256" key="4">
    <source>
        <dbReference type="ARBA" id="ARBA00022692"/>
    </source>
</evidence>
<evidence type="ECO:0000256" key="7">
    <source>
        <dbReference type="ARBA" id="ARBA00022837"/>
    </source>
</evidence>